<keyword evidence="1" id="KW-0732">Signal</keyword>
<evidence type="ECO:0000313" key="3">
    <source>
        <dbReference type="Proteomes" id="UP000276128"/>
    </source>
</evidence>
<dbReference type="SUPFAM" id="SSF53850">
    <property type="entry name" value="Periplasmic binding protein-like II"/>
    <property type="match status" value="1"/>
</dbReference>
<accession>A0A3S0CBK0</accession>
<organism evidence="2 3">
    <name type="scientific">Paenibacillus whitsoniae</name>
    <dbReference type="NCBI Taxonomy" id="2496558"/>
    <lineage>
        <taxon>Bacteria</taxon>
        <taxon>Bacillati</taxon>
        <taxon>Bacillota</taxon>
        <taxon>Bacilli</taxon>
        <taxon>Bacillales</taxon>
        <taxon>Paenibacillaceae</taxon>
        <taxon>Paenibacillus</taxon>
    </lineage>
</organism>
<name>A0A3S0CBK0_9BACL</name>
<proteinExistence type="predicted"/>
<dbReference type="PANTHER" id="PTHR43649">
    <property type="entry name" value="ARABINOSE-BINDING PROTEIN-RELATED"/>
    <property type="match status" value="1"/>
</dbReference>
<evidence type="ECO:0008006" key="4">
    <source>
        <dbReference type="Google" id="ProtNLM"/>
    </source>
</evidence>
<comment type="caution">
    <text evidence="2">The sequence shown here is derived from an EMBL/GenBank/DDBJ whole genome shotgun (WGS) entry which is preliminary data.</text>
</comment>
<reference evidence="2 3" key="1">
    <citation type="submission" date="2018-12" db="EMBL/GenBank/DDBJ databases">
        <title>Bacillus ochoae sp. nov., Paenibacillus whitsoniae sp. nov., Paenibacillus spiritus sp. nov. Isolated from the Mars Exploration Rover during spacecraft assembly.</title>
        <authorList>
            <person name="Seuylemezian A."/>
            <person name="Vaishampayan P."/>
        </authorList>
    </citation>
    <scope>NUCLEOTIDE SEQUENCE [LARGE SCALE GENOMIC DNA]</scope>
    <source>
        <strain evidence="2 3">MER 54</strain>
    </source>
</reference>
<dbReference type="OrthoDB" id="9787283at2"/>
<dbReference type="PROSITE" id="PS51257">
    <property type="entry name" value="PROKAR_LIPOPROTEIN"/>
    <property type="match status" value="1"/>
</dbReference>
<feature type="chain" id="PRO_5039519355" description="Extracellular solute-binding protein" evidence="1">
    <location>
        <begin position="22"/>
        <end position="522"/>
    </location>
</feature>
<sequence length="522" mass="57347">MNSSKKWVSLAVAVSMVSVLAACGTKATESSSTTSPAATAKGTEAPKAPAKFSMLLTDNNQPVPGGNPMEDPTIKYLAEKTNTILDITFLPAAQAEQLKKVKFASGELPDVIMDYGVNGDLFANNQLVALDEYIDKYGPNLKKVIPKAAWDGVTRGGKIYAIPESAAGDSPVNRMFYVRKDWMDKVGIKEAPKTPDEFLNMLRAFRDKDPNGNGKKDEIPLSGRENFTWLDTVLGMFGANEFGASLVNGELVPSNTSPQMKQALAYLRQLNDEKLLDSEFMTNKRNTWEQKIQNDQVGVWVHDPNLAWDWQDKLNKALPGKGAIVAPLLSPKAPGVQYAGFGISAFNKTFSVTKKAKDPAAIVKFFDWLVTQEGQEFINFGVPGNTFTKDGAGKITYNKQKDTDDKSILWRSQMFNLAGWNPELKKVQIGADAVAKLEEFFTVGKKEGQPNLLLGAPTFKSTQPEIGEFGVPGTMFIETAAKIVLGNQPLDYFDQFVKDWKTRGGNDLVKQATDWYNANGKK</sequence>
<evidence type="ECO:0000256" key="1">
    <source>
        <dbReference type="SAM" id="SignalP"/>
    </source>
</evidence>
<protein>
    <recommendedName>
        <fullName evidence="4">Extracellular solute-binding protein</fullName>
    </recommendedName>
</protein>
<dbReference type="Gene3D" id="3.40.190.10">
    <property type="entry name" value="Periplasmic binding protein-like II"/>
    <property type="match status" value="2"/>
</dbReference>
<dbReference type="EMBL" id="RXHU01000034">
    <property type="protein sequence ID" value="RTE09206.1"/>
    <property type="molecule type" value="Genomic_DNA"/>
</dbReference>
<keyword evidence="3" id="KW-1185">Reference proteome</keyword>
<dbReference type="AlphaFoldDB" id="A0A3S0CBK0"/>
<dbReference type="PANTHER" id="PTHR43649:SF12">
    <property type="entry name" value="DIACETYLCHITOBIOSE BINDING PROTEIN DASA"/>
    <property type="match status" value="1"/>
</dbReference>
<feature type="signal peptide" evidence="1">
    <location>
        <begin position="1"/>
        <end position="21"/>
    </location>
</feature>
<evidence type="ECO:0000313" key="2">
    <source>
        <dbReference type="EMBL" id="RTE09206.1"/>
    </source>
</evidence>
<gene>
    <name evidence="2" type="ORF">EJQ19_12540</name>
</gene>
<dbReference type="InterPro" id="IPR050490">
    <property type="entry name" value="Bact_solute-bd_prot1"/>
</dbReference>
<dbReference type="RefSeq" id="WP_126141570.1">
    <property type="nucleotide sequence ID" value="NZ_RXHU01000034.1"/>
</dbReference>
<dbReference type="Proteomes" id="UP000276128">
    <property type="component" value="Unassembled WGS sequence"/>
</dbReference>